<dbReference type="SUPFAM" id="SSF49265">
    <property type="entry name" value="Fibronectin type III"/>
    <property type="match status" value="1"/>
</dbReference>
<feature type="domain" description="Fibronectin type-III" evidence="3">
    <location>
        <begin position="38"/>
        <end position="125"/>
    </location>
</feature>
<evidence type="ECO:0000313" key="5">
    <source>
        <dbReference type="Proteomes" id="UP000669133"/>
    </source>
</evidence>
<keyword evidence="1" id="KW-0175">Coiled coil</keyword>
<feature type="region of interest" description="Disordered" evidence="2">
    <location>
        <begin position="728"/>
        <end position="750"/>
    </location>
</feature>
<evidence type="ECO:0000259" key="3">
    <source>
        <dbReference type="PROSITE" id="PS50853"/>
    </source>
</evidence>
<evidence type="ECO:0000313" key="4">
    <source>
        <dbReference type="EMBL" id="KAG5421213.1"/>
    </source>
</evidence>
<evidence type="ECO:0000256" key="2">
    <source>
        <dbReference type="SAM" id="MobiDB-lite"/>
    </source>
</evidence>
<feature type="coiled-coil region" evidence="1">
    <location>
        <begin position="284"/>
        <end position="325"/>
    </location>
</feature>
<keyword evidence="5" id="KW-1185">Reference proteome</keyword>
<dbReference type="RefSeq" id="XP_067550329.1">
    <property type="nucleotide sequence ID" value="XM_067691951.1"/>
</dbReference>
<organism evidence="4 5">
    <name type="scientific">Candida metapsilosis</name>
    <dbReference type="NCBI Taxonomy" id="273372"/>
    <lineage>
        <taxon>Eukaryota</taxon>
        <taxon>Fungi</taxon>
        <taxon>Dikarya</taxon>
        <taxon>Ascomycota</taxon>
        <taxon>Saccharomycotina</taxon>
        <taxon>Pichiomycetes</taxon>
        <taxon>Debaryomycetaceae</taxon>
        <taxon>Candida/Lodderomyces clade</taxon>
        <taxon>Candida</taxon>
    </lineage>
</organism>
<dbReference type="Gene3D" id="2.60.40.10">
    <property type="entry name" value="Immunoglobulins"/>
    <property type="match status" value="1"/>
</dbReference>
<dbReference type="Proteomes" id="UP000669133">
    <property type="component" value="Unassembled WGS sequence"/>
</dbReference>
<proteinExistence type="predicted"/>
<dbReference type="Pfam" id="PF00041">
    <property type="entry name" value="fn3"/>
    <property type="match status" value="1"/>
</dbReference>
<dbReference type="GeneID" id="93648932"/>
<dbReference type="PROSITE" id="PS50853">
    <property type="entry name" value="FN3"/>
    <property type="match status" value="1"/>
</dbReference>
<dbReference type="InterPro" id="IPR013783">
    <property type="entry name" value="Ig-like_fold"/>
</dbReference>
<name>A0A8H7ZGA5_9ASCO</name>
<dbReference type="InterPro" id="IPR003961">
    <property type="entry name" value="FN3_dom"/>
</dbReference>
<dbReference type="AlphaFoldDB" id="A0A8H7ZGA5"/>
<dbReference type="CDD" id="cd00063">
    <property type="entry name" value="FN3"/>
    <property type="match status" value="1"/>
</dbReference>
<dbReference type="OrthoDB" id="5572782at2759"/>
<dbReference type="EMBL" id="JAEOAQ010000001">
    <property type="protein sequence ID" value="KAG5421213.1"/>
    <property type="molecule type" value="Genomic_DNA"/>
</dbReference>
<reference evidence="4 5" key="1">
    <citation type="submission" date="2020-12" db="EMBL/GenBank/DDBJ databases">
        <title>Effect of drift, selection, and recombination on the evolution of hybrid genomes in Candida yeast pathogens.</title>
        <authorList>
            <person name="Mixao V."/>
            <person name="Ksiezopolska E."/>
            <person name="Saus E."/>
            <person name="Boekhout T."/>
            <person name="Gacser A."/>
            <person name="Gabaldon T."/>
        </authorList>
    </citation>
    <scope>NUCLEOTIDE SEQUENCE [LARGE SCALE GENOMIC DNA]</scope>
    <source>
        <strain evidence="4 5">BP57</strain>
    </source>
</reference>
<accession>A0A8H7ZGA5</accession>
<comment type="caution">
    <text evidence="4">The sequence shown here is derived from an EMBL/GenBank/DDBJ whole genome shotgun (WGS) entry which is preliminary data.</text>
</comment>
<evidence type="ECO:0000256" key="1">
    <source>
        <dbReference type="SAM" id="Coils"/>
    </source>
</evidence>
<dbReference type="InterPro" id="IPR036116">
    <property type="entry name" value="FN3_sf"/>
</dbReference>
<gene>
    <name evidence="4" type="ORF">I9W82_000303</name>
</gene>
<protein>
    <recommendedName>
        <fullName evidence="3">Fibronectin type-III domain-containing protein</fullName>
    </recommendedName>
</protein>
<sequence>MLEVLITIIPSICWLLYHFYTILQTPVEKIIEDLNIEIPHIPNICIDSVNEVSIVIHWDIEVKSDENLYYIIVINGQEVATLTSTSCKLNNLEPKQVYTVEVVASNTITNFKSKSRPVYVETLSKEDVKQFLENNDHLEPISGDVGDENLNAITIEQIKDIDDPKLVNSYLVKAQSELAKCNSEYKNFQSIVKEEQRTLQKELNFYKAEYEEETNSRNKKDHDVKSLEKVKNSLSFKKSKLLSQLNNINSSLAIYRTKFQENDIKITKLKERNSHISELETQSKMNIDDEMEKINQQLQNDKRQYETVEESLKSLTAEKKDAVALMNKLKPLLDQFNNLAAESSATSSPGPNGSSTSLHSLNASIFNKDGSLTKNSFDALLKIFQLIPSWQDEIMSEINNYQEIENQWKSAFKTEVKNFVAIHQALEIAKLNKDDSYQPVKLNEYQASIEFGGYANALPKPRFSSQGKNDKRATAEELDSSFHNHYGQVYTNENQAPMAQVPPSMAAQDYDESYIPHQAPVPSISDYQTRGGDQSYISLKQINALARGLNLTSPLQSDPVLNEQYNQNVPAFNQSNEMASSAQASFYSNLAPPIQATQSLDTRFYNPGHSTSLSEVWNPPAATTGSSSLHDFVQPTVGRTAQNGFLVSPSQNIWHNDRGANLGAMSSNSPIWRNEIYANQGHAQLSTSPQPREFQPFGDQINLLNTGNNNNNSSSSAAAATHSFSLHQPKHSTDMNDSSDDLSPFGFTKH</sequence>